<proteinExistence type="predicted"/>
<reference evidence="1 2" key="2">
    <citation type="journal article" date="2010" name="Stand. Genomic Sci.">
        <title>Complete genome sequence of Sebaldella termitidis type strain (NCTC 11300).</title>
        <authorList>
            <person name="Harmon-Smith M."/>
            <person name="Celia L."/>
            <person name="Chertkov O."/>
            <person name="Lapidus A."/>
            <person name="Copeland A."/>
            <person name="Glavina Del Rio T."/>
            <person name="Nolan M."/>
            <person name="Lucas S."/>
            <person name="Tice H."/>
            <person name="Cheng J.F."/>
            <person name="Han C."/>
            <person name="Detter J.C."/>
            <person name="Bruce D."/>
            <person name="Goodwin L."/>
            <person name="Pitluck S."/>
            <person name="Pati A."/>
            <person name="Liolios K."/>
            <person name="Ivanova N."/>
            <person name="Mavromatis K."/>
            <person name="Mikhailova N."/>
            <person name="Chen A."/>
            <person name="Palaniappan K."/>
            <person name="Land M."/>
            <person name="Hauser L."/>
            <person name="Chang Y.J."/>
            <person name="Jeffries C.D."/>
            <person name="Brettin T."/>
            <person name="Goker M."/>
            <person name="Beck B."/>
            <person name="Bristow J."/>
            <person name="Eisen J.A."/>
            <person name="Markowitz V."/>
            <person name="Hugenholtz P."/>
            <person name="Kyrpides N.C."/>
            <person name="Klenk H.P."/>
            <person name="Chen F."/>
        </authorList>
    </citation>
    <scope>NUCLEOTIDE SEQUENCE [LARGE SCALE GENOMIC DNA]</scope>
    <source>
        <strain evidence="2">ATCC 33386 / NCTC 11300</strain>
    </source>
</reference>
<dbReference type="HOGENOM" id="CLU_1685368_0_0_0"/>
<dbReference type="RefSeq" id="WP_012860332.1">
    <property type="nucleotide sequence ID" value="NC_013517.1"/>
</dbReference>
<dbReference type="KEGG" id="str:Sterm_0864"/>
<protein>
    <submittedName>
        <fullName evidence="1">Uncharacterized protein</fullName>
    </submittedName>
</protein>
<reference evidence="2" key="1">
    <citation type="submission" date="2009-09" db="EMBL/GenBank/DDBJ databases">
        <title>The complete chromosome of Sebaldella termitidis ATCC 33386.</title>
        <authorList>
            <consortium name="US DOE Joint Genome Institute (JGI-PGF)"/>
            <person name="Lucas S."/>
            <person name="Copeland A."/>
            <person name="Lapidus A."/>
            <person name="Glavina del Rio T."/>
            <person name="Dalin E."/>
            <person name="Tice H."/>
            <person name="Bruce D."/>
            <person name="Goodwin L."/>
            <person name="Pitluck S."/>
            <person name="Kyrpides N."/>
            <person name="Mavromatis K."/>
            <person name="Ivanova N."/>
            <person name="Mikhailova N."/>
            <person name="Sims D."/>
            <person name="Meincke L."/>
            <person name="Brettin T."/>
            <person name="Detter J.C."/>
            <person name="Han C."/>
            <person name="Larimer F."/>
            <person name="Land M."/>
            <person name="Hauser L."/>
            <person name="Markowitz V."/>
            <person name="Cheng J.F."/>
            <person name="Hugenholtz P."/>
            <person name="Woyke T."/>
            <person name="Wu D."/>
            <person name="Eisen J.A."/>
        </authorList>
    </citation>
    <scope>NUCLEOTIDE SEQUENCE [LARGE SCALE GENOMIC DNA]</scope>
    <source>
        <strain evidence="2">ATCC 33386 / NCTC 11300</strain>
    </source>
</reference>
<organism evidence="1 2">
    <name type="scientific">Sebaldella termitidis (strain ATCC 33386 / NCTC 11300)</name>
    <dbReference type="NCBI Taxonomy" id="526218"/>
    <lineage>
        <taxon>Bacteria</taxon>
        <taxon>Fusobacteriati</taxon>
        <taxon>Fusobacteriota</taxon>
        <taxon>Fusobacteriia</taxon>
        <taxon>Fusobacteriales</taxon>
        <taxon>Leptotrichiaceae</taxon>
        <taxon>Sebaldella</taxon>
    </lineage>
</organism>
<dbReference type="STRING" id="526218.Sterm_0864"/>
<evidence type="ECO:0000313" key="2">
    <source>
        <dbReference type="Proteomes" id="UP000000845"/>
    </source>
</evidence>
<keyword evidence="2" id="KW-1185">Reference proteome</keyword>
<dbReference type="EMBL" id="CP001739">
    <property type="protein sequence ID" value="ACZ07736.1"/>
    <property type="molecule type" value="Genomic_DNA"/>
</dbReference>
<name>D1AR48_SEBTE</name>
<dbReference type="AlphaFoldDB" id="D1AR48"/>
<gene>
    <name evidence="1" type="ordered locus">Sterm_0864</name>
</gene>
<sequence>MSLANRLKEIHEEVKTVLCEIIYEKTEITKEEINNDDYLNEYDNEELDKPTTLFYKVDLISPFSPEINGSYIYDLKFDINLHLQTKEHKTIAELLLFLSNDREIVKRFKGTNNKLKINIKDVALLQSSNFTHNNETFHKEVMTFNIMYEEEYNGDI</sequence>
<evidence type="ECO:0000313" key="1">
    <source>
        <dbReference type="EMBL" id="ACZ07736.1"/>
    </source>
</evidence>
<dbReference type="Proteomes" id="UP000000845">
    <property type="component" value="Chromosome"/>
</dbReference>
<accession>D1AR48</accession>